<dbReference type="InterPro" id="IPR052732">
    <property type="entry name" value="Cell-binding_unc_protein"/>
</dbReference>
<dbReference type="InterPro" id="IPR011009">
    <property type="entry name" value="Kinase-like_dom_sf"/>
</dbReference>
<dbReference type="OrthoDB" id="9810277at2"/>
<name>W9V2T2_9GAMM</name>
<dbReference type="SUPFAM" id="SSF56112">
    <property type="entry name" value="Protein kinase-like (PK-like)"/>
    <property type="match status" value="1"/>
</dbReference>
<proteinExistence type="predicted"/>
<protein>
    <recommendedName>
        <fullName evidence="3">Aminoglycoside phosphotransferase domain-containing protein</fullName>
    </recommendedName>
</protein>
<dbReference type="Pfam" id="PF13671">
    <property type="entry name" value="AAA_33"/>
    <property type="match status" value="1"/>
</dbReference>
<accession>W9V2T2</accession>
<organism evidence="1 2">
    <name type="scientific">Imhoffiella purpurea</name>
    <dbReference type="NCBI Taxonomy" id="1249627"/>
    <lineage>
        <taxon>Bacteria</taxon>
        <taxon>Pseudomonadati</taxon>
        <taxon>Pseudomonadota</taxon>
        <taxon>Gammaproteobacteria</taxon>
        <taxon>Chromatiales</taxon>
        <taxon>Chromatiaceae</taxon>
        <taxon>Imhoffiella</taxon>
    </lineage>
</organism>
<dbReference type="InterPro" id="IPR027417">
    <property type="entry name" value="P-loop_NTPase"/>
</dbReference>
<reference evidence="1 2" key="1">
    <citation type="submission" date="2012-11" db="EMBL/GenBank/DDBJ databases">
        <title>Genome assembly of Thiorhodococcus sp. AK35.</title>
        <authorList>
            <person name="Nupur N."/>
            <person name="Khatri I."/>
            <person name="Subramanian S."/>
            <person name="Pinnaka A."/>
        </authorList>
    </citation>
    <scope>NUCLEOTIDE SEQUENCE [LARGE SCALE GENOMIC DNA]</scope>
    <source>
        <strain evidence="1 2">AK35</strain>
    </source>
</reference>
<sequence>MGNEDFVRLIAGLMQPDAYPGEVTSVDHIETHISHIMLAGDHAYKLKKPIDLGFLDFSTLELRRHCCEEELRLNRRLAEALYIDVVPITGTPDAPRMEGRGPALEYAVKMHRFPQEALLDRQPLSGELMVRLGELVADFHASVSTVDLARDFGTPPAVLEPMLENFRAICARAIFPETLTRLDRLESWTLQRHCDLMPWIERRRRQGMVRECHGDMHRGNIARVGDAIHIFDAIEFNPNLRWIDTASEVAFLVMDLEQAGESGNARLFLNRYLERSGDYDLLRMLDFYKVYRAMVRAKVLAIRLDQGDLDREEAMGVRRTCMRYLQLAESYTLPRHPHLLIACGLSGSGKSSIAYSLREALPFIHLRSDVERKRLFGLRENARTLSGVDSGIYFPSATDWTYDRLHQLAESILDSGYDVLIDATFLSRSRRRRFSELARRRGAGFAILALDAPLEILRQRVIRRLANGGDVSDATVSVLERQHAGRQCLSPTERSQSVLIDTSRPPPFPEVLTRVKRALEM</sequence>
<dbReference type="AlphaFoldDB" id="W9V2T2"/>
<dbReference type="Proteomes" id="UP000019460">
    <property type="component" value="Unassembled WGS sequence"/>
</dbReference>
<dbReference type="PANTHER" id="PTHR43883">
    <property type="entry name" value="SLR0207 PROTEIN"/>
    <property type="match status" value="1"/>
</dbReference>
<dbReference type="PATRIC" id="fig|1249627.3.peg.3612"/>
<evidence type="ECO:0000313" key="1">
    <source>
        <dbReference type="EMBL" id="EXJ13644.1"/>
    </source>
</evidence>
<dbReference type="eggNOG" id="COG0645">
    <property type="taxonomic scope" value="Bacteria"/>
</dbReference>
<dbReference type="RefSeq" id="WP_081763578.1">
    <property type="nucleotide sequence ID" value="NZ_AONC01000062.1"/>
</dbReference>
<evidence type="ECO:0008006" key="3">
    <source>
        <dbReference type="Google" id="ProtNLM"/>
    </source>
</evidence>
<keyword evidence="2" id="KW-1185">Reference proteome</keyword>
<dbReference type="SUPFAM" id="SSF52540">
    <property type="entry name" value="P-loop containing nucleoside triphosphate hydrolases"/>
    <property type="match status" value="1"/>
</dbReference>
<comment type="caution">
    <text evidence="1">The sequence shown here is derived from an EMBL/GenBank/DDBJ whole genome shotgun (WGS) entry which is preliminary data.</text>
</comment>
<dbReference type="STRING" id="1249627.D779_3536"/>
<dbReference type="Gene3D" id="3.90.1200.10">
    <property type="match status" value="1"/>
</dbReference>
<dbReference type="eggNOG" id="COG2187">
    <property type="taxonomic scope" value="Bacteria"/>
</dbReference>
<gene>
    <name evidence="1" type="ORF">D779_3536</name>
</gene>
<evidence type="ECO:0000313" key="2">
    <source>
        <dbReference type="Proteomes" id="UP000019460"/>
    </source>
</evidence>
<dbReference type="PANTHER" id="PTHR43883:SF1">
    <property type="entry name" value="GLUCONOKINASE"/>
    <property type="match status" value="1"/>
</dbReference>
<dbReference type="EMBL" id="AONC01000062">
    <property type="protein sequence ID" value="EXJ13644.1"/>
    <property type="molecule type" value="Genomic_DNA"/>
</dbReference>
<dbReference type="Gene3D" id="3.40.50.300">
    <property type="entry name" value="P-loop containing nucleotide triphosphate hydrolases"/>
    <property type="match status" value="1"/>
</dbReference>